<accession>A0A1M5G3I7</accession>
<evidence type="ECO:0000313" key="1">
    <source>
        <dbReference type="EMBL" id="SHF98279.1"/>
    </source>
</evidence>
<protein>
    <submittedName>
        <fullName evidence="1">Uncharacterized protein</fullName>
    </submittedName>
</protein>
<dbReference type="Proteomes" id="UP000183988">
    <property type="component" value="Unassembled WGS sequence"/>
</dbReference>
<dbReference type="RefSeq" id="WP_268801935.1">
    <property type="nucleotide sequence ID" value="NZ_FQVW01000011.1"/>
</dbReference>
<evidence type="ECO:0000313" key="2">
    <source>
        <dbReference type="Proteomes" id="UP000183988"/>
    </source>
</evidence>
<dbReference type="AlphaFoldDB" id="A0A1M5G3I7"/>
<proteinExistence type="predicted"/>
<sequence length="42" mass="4897">MQTKTPQKTVITPTEIEVKKKEMIEVLAKMLKDYSDKKENNS</sequence>
<reference evidence="1 2" key="1">
    <citation type="submission" date="2016-11" db="EMBL/GenBank/DDBJ databases">
        <authorList>
            <person name="Jaros S."/>
            <person name="Januszkiewicz K."/>
            <person name="Wedrychowicz H."/>
        </authorList>
    </citation>
    <scope>NUCLEOTIDE SEQUENCE [LARGE SCALE GENOMIC DNA]</scope>
    <source>
        <strain evidence="1 2">IBRC-M 10683</strain>
    </source>
</reference>
<organism evidence="1 2">
    <name type="scientific">Ornithinibacillus halophilus</name>
    <dbReference type="NCBI Taxonomy" id="930117"/>
    <lineage>
        <taxon>Bacteria</taxon>
        <taxon>Bacillati</taxon>
        <taxon>Bacillota</taxon>
        <taxon>Bacilli</taxon>
        <taxon>Bacillales</taxon>
        <taxon>Bacillaceae</taxon>
        <taxon>Ornithinibacillus</taxon>
    </lineage>
</organism>
<dbReference type="STRING" id="930117.SAMN05216225_101149"/>
<keyword evidence="2" id="KW-1185">Reference proteome</keyword>
<dbReference type="EMBL" id="FQVW01000011">
    <property type="protein sequence ID" value="SHF98279.1"/>
    <property type="molecule type" value="Genomic_DNA"/>
</dbReference>
<gene>
    <name evidence="1" type="ORF">SAMN05216225_101149</name>
</gene>
<name>A0A1M5G3I7_9BACI</name>